<dbReference type="PANTHER" id="PTHR10775">
    <property type="entry name" value="OS08G0208400 PROTEIN"/>
    <property type="match status" value="1"/>
</dbReference>
<gene>
    <name evidence="2" type="ORF">U9M48_000608</name>
</gene>
<dbReference type="InterPro" id="IPR029480">
    <property type="entry name" value="Transpos_assoc"/>
</dbReference>
<dbReference type="Pfam" id="PF02992">
    <property type="entry name" value="Transposase_21"/>
    <property type="match status" value="1"/>
</dbReference>
<dbReference type="Proteomes" id="UP001341281">
    <property type="component" value="Chromosome 01"/>
</dbReference>
<dbReference type="EMBL" id="CP144745">
    <property type="protein sequence ID" value="WVZ49234.1"/>
    <property type="molecule type" value="Genomic_DNA"/>
</dbReference>
<evidence type="ECO:0000259" key="1">
    <source>
        <dbReference type="Pfam" id="PF13963"/>
    </source>
</evidence>
<name>A0AAQ3PMQ9_PASNO</name>
<dbReference type="InterPro" id="IPR004242">
    <property type="entry name" value="Transposase_21"/>
</dbReference>
<keyword evidence="3" id="KW-1185">Reference proteome</keyword>
<evidence type="ECO:0000313" key="2">
    <source>
        <dbReference type="EMBL" id="WVZ49234.1"/>
    </source>
</evidence>
<evidence type="ECO:0000313" key="3">
    <source>
        <dbReference type="Proteomes" id="UP001341281"/>
    </source>
</evidence>
<feature type="domain" description="Transposase-associated" evidence="1">
    <location>
        <begin position="5"/>
        <end position="83"/>
    </location>
</feature>
<proteinExistence type="predicted"/>
<dbReference type="Pfam" id="PF13963">
    <property type="entry name" value="Transpos_assoc"/>
    <property type="match status" value="1"/>
</dbReference>
<dbReference type="AlphaFoldDB" id="A0AAQ3PMQ9"/>
<accession>A0AAQ3PMQ9</accession>
<sequence length="388" mass="44931">MADDRRWMYDGWDKSGGKGHSAELRRKTQAFIDHAFSLTTHYRVRCPCNLHNNRKFVTREQLVRDLVDYGFMPGYETWTFHGEKETRVQTEGEADDDSVGVDRMDEMLEALQVEFGLNSENPPTKEVEEFFKLLQDSKEPLHEHTKLLVLAFVTRLIAIKSKYFFSNKCFSGLVQLIRDAFAQPHKLPKEMYQCKRLTKSLDMGYEKIDMCTDNCMVFWDDHTDEKKCLICGKGRYVEVQNEDGEKVTTDIAQKQLCSFPLEPRFKQLFLSKKTCEPMRWTKEGVRAKPGFMAHPADSDAWKALVEFDPEFGRDARNIRFGLATNGFTPFGQSAASYSCWPVFAIPYNLPPSMCMKYEFMFLCLIIPGPKHLGIKLNVMLQPLIKELK</sequence>
<protein>
    <recommendedName>
        <fullName evidence="1">Transposase-associated domain-containing protein</fullName>
    </recommendedName>
</protein>
<dbReference type="PANTHER" id="PTHR10775:SF185">
    <property type="entry name" value="OS08G0208400 PROTEIN"/>
    <property type="match status" value="1"/>
</dbReference>
<reference evidence="2 3" key="1">
    <citation type="submission" date="2024-02" db="EMBL/GenBank/DDBJ databases">
        <title>High-quality chromosome-scale genome assembly of Pensacola bahiagrass (Paspalum notatum Flugge var. saurae).</title>
        <authorList>
            <person name="Vega J.M."/>
            <person name="Podio M."/>
            <person name="Orjuela J."/>
            <person name="Siena L.A."/>
            <person name="Pessino S.C."/>
            <person name="Combes M.C."/>
            <person name="Mariac C."/>
            <person name="Albertini E."/>
            <person name="Pupilli F."/>
            <person name="Ortiz J.P.A."/>
            <person name="Leblanc O."/>
        </authorList>
    </citation>
    <scope>NUCLEOTIDE SEQUENCE [LARGE SCALE GENOMIC DNA]</scope>
    <source>
        <strain evidence="2">R1</strain>
        <tissue evidence="2">Leaf</tissue>
    </source>
</reference>
<organism evidence="2 3">
    <name type="scientific">Paspalum notatum var. saurae</name>
    <dbReference type="NCBI Taxonomy" id="547442"/>
    <lineage>
        <taxon>Eukaryota</taxon>
        <taxon>Viridiplantae</taxon>
        <taxon>Streptophyta</taxon>
        <taxon>Embryophyta</taxon>
        <taxon>Tracheophyta</taxon>
        <taxon>Spermatophyta</taxon>
        <taxon>Magnoliopsida</taxon>
        <taxon>Liliopsida</taxon>
        <taxon>Poales</taxon>
        <taxon>Poaceae</taxon>
        <taxon>PACMAD clade</taxon>
        <taxon>Panicoideae</taxon>
        <taxon>Andropogonodae</taxon>
        <taxon>Paspaleae</taxon>
        <taxon>Paspalinae</taxon>
        <taxon>Paspalum</taxon>
    </lineage>
</organism>